<reference evidence="3 4" key="2">
    <citation type="journal article" date="2008" name="Nature">
        <title>The Phaeodactylum genome reveals the evolutionary history of diatom genomes.</title>
        <authorList>
            <person name="Bowler C."/>
            <person name="Allen A.E."/>
            <person name="Badger J.H."/>
            <person name="Grimwood J."/>
            <person name="Jabbari K."/>
            <person name="Kuo A."/>
            <person name="Maheswari U."/>
            <person name="Martens C."/>
            <person name="Maumus F."/>
            <person name="Otillar R.P."/>
            <person name="Rayko E."/>
            <person name="Salamov A."/>
            <person name="Vandepoele K."/>
            <person name="Beszteri B."/>
            <person name="Gruber A."/>
            <person name="Heijde M."/>
            <person name="Katinka M."/>
            <person name="Mock T."/>
            <person name="Valentin K."/>
            <person name="Verret F."/>
            <person name="Berges J.A."/>
            <person name="Brownlee C."/>
            <person name="Cadoret J.P."/>
            <person name="Chiovitti A."/>
            <person name="Choi C.J."/>
            <person name="Coesel S."/>
            <person name="De Martino A."/>
            <person name="Detter J.C."/>
            <person name="Durkin C."/>
            <person name="Falciatore A."/>
            <person name="Fournet J."/>
            <person name="Haruta M."/>
            <person name="Huysman M.J."/>
            <person name="Jenkins B.D."/>
            <person name="Jiroutova K."/>
            <person name="Jorgensen R.E."/>
            <person name="Joubert Y."/>
            <person name="Kaplan A."/>
            <person name="Kroger N."/>
            <person name="Kroth P.G."/>
            <person name="La Roche J."/>
            <person name="Lindquist E."/>
            <person name="Lommer M."/>
            <person name="Martin-Jezequel V."/>
            <person name="Lopez P.J."/>
            <person name="Lucas S."/>
            <person name="Mangogna M."/>
            <person name="McGinnis K."/>
            <person name="Medlin L.K."/>
            <person name="Montsant A."/>
            <person name="Oudot-Le Secq M.P."/>
            <person name="Napoli C."/>
            <person name="Obornik M."/>
            <person name="Parker M.S."/>
            <person name="Petit J.L."/>
            <person name="Porcel B.M."/>
            <person name="Poulsen N."/>
            <person name="Robison M."/>
            <person name="Rychlewski L."/>
            <person name="Rynearson T.A."/>
            <person name="Schmutz J."/>
            <person name="Shapiro H."/>
            <person name="Siaut M."/>
            <person name="Stanley M."/>
            <person name="Sussman M.R."/>
            <person name="Taylor A.R."/>
            <person name="Vardi A."/>
            <person name="von Dassow P."/>
            <person name="Vyverman W."/>
            <person name="Willis A."/>
            <person name="Wyrwicz L.S."/>
            <person name="Rokhsar D.S."/>
            <person name="Weissenbach J."/>
            <person name="Armbrust E.V."/>
            <person name="Green B.R."/>
            <person name="Van de Peer Y."/>
            <person name="Grigoriev I.V."/>
        </authorList>
    </citation>
    <scope>NUCLEOTIDE SEQUENCE [LARGE SCALE GENOMIC DNA]</scope>
    <source>
        <strain evidence="3 4">CCMP1335</strain>
    </source>
</reference>
<evidence type="ECO:0000313" key="4">
    <source>
        <dbReference type="Proteomes" id="UP000001449"/>
    </source>
</evidence>
<keyword evidence="2" id="KW-0732">Signal</keyword>
<dbReference type="AlphaFoldDB" id="B8C474"/>
<feature type="non-terminal residue" evidence="3">
    <location>
        <position position="241"/>
    </location>
</feature>
<keyword evidence="1" id="KW-0472">Membrane</keyword>
<keyword evidence="1" id="KW-0812">Transmembrane</keyword>
<accession>B8C474</accession>
<dbReference type="GeneID" id="7453310"/>
<keyword evidence="4" id="KW-1185">Reference proteome</keyword>
<dbReference type="KEGG" id="tps:THAPSDRAFT_269151"/>
<dbReference type="eggNOG" id="ENOG502SYTX">
    <property type="taxonomic scope" value="Eukaryota"/>
</dbReference>
<evidence type="ECO:0000313" key="3">
    <source>
        <dbReference type="EMBL" id="EED91279.1"/>
    </source>
</evidence>
<gene>
    <name evidence="3" type="ORF">THAPSDRAFT_269151</name>
</gene>
<name>B8C474_THAPS</name>
<feature type="chain" id="PRO_5002866229" evidence="2">
    <location>
        <begin position="21"/>
        <end position="241"/>
    </location>
</feature>
<sequence length="241" mass="27001">MRILLVNMMLFLSICGDASSTPWSATLSTQHHDRALQRRTDASIINISSVDLIHGHQSKEVSFLPVVYVAIINAVVNSLRPEPSISWQARVPRVLWEVCIACVAIHVSTSNPPLCLVLSLMTISTAFIDIFVWAPMFAFLANFETCSGGGIFSRQPRVCTSDYMKGIGRLFVSVQSMATGVFYLVTAVVSWSAFADSRDSKVRSRSMKCMHNTRFYRSCFYVLFPPLSHVHPHRLCFVVDF</sequence>
<reference evidence="3 4" key="1">
    <citation type="journal article" date="2004" name="Science">
        <title>The genome of the diatom Thalassiosira pseudonana: ecology, evolution, and metabolism.</title>
        <authorList>
            <person name="Armbrust E.V."/>
            <person name="Berges J.A."/>
            <person name="Bowler C."/>
            <person name="Green B.R."/>
            <person name="Martinez D."/>
            <person name="Putnam N.H."/>
            <person name="Zhou S."/>
            <person name="Allen A.E."/>
            <person name="Apt K.E."/>
            <person name="Bechner M."/>
            <person name="Brzezinski M.A."/>
            <person name="Chaal B.K."/>
            <person name="Chiovitti A."/>
            <person name="Davis A.K."/>
            <person name="Demarest M.S."/>
            <person name="Detter J.C."/>
            <person name="Glavina T."/>
            <person name="Goodstein D."/>
            <person name="Hadi M.Z."/>
            <person name="Hellsten U."/>
            <person name="Hildebrand M."/>
            <person name="Jenkins B.D."/>
            <person name="Jurka J."/>
            <person name="Kapitonov V.V."/>
            <person name="Kroger N."/>
            <person name="Lau W.W."/>
            <person name="Lane T.W."/>
            <person name="Larimer F.W."/>
            <person name="Lippmeier J.C."/>
            <person name="Lucas S."/>
            <person name="Medina M."/>
            <person name="Montsant A."/>
            <person name="Obornik M."/>
            <person name="Parker M.S."/>
            <person name="Palenik B."/>
            <person name="Pazour G.J."/>
            <person name="Richardson P.M."/>
            <person name="Rynearson T.A."/>
            <person name="Saito M.A."/>
            <person name="Schwartz D.C."/>
            <person name="Thamatrakoln K."/>
            <person name="Valentin K."/>
            <person name="Vardi A."/>
            <person name="Wilkerson F.P."/>
            <person name="Rokhsar D.S."/>
        </authorList>
    </citation>
    <scope>NUCLEOTIDE SEQUENCE [LARGE SCALE GENOMIC DNA]</scope>
    <source>
        <strain evidence="3 4">CCMP1335</strain>
    </source>
</reference>
<evidence type="ECO:0000256" key="1">
    <source>
        <dbReference type="SAM" id="Phobius"/>
    </source>
</evidence>
<dbReference type="HOGENOM" id="CLU_1153713_0_0_1"/>
<dbReference type="RefSeq" id="XP_002291172.1">
    <property type="nucleotide sequence ID" value="XM_002291136.1"/>
</dbReference>
<evidence type="ECO:0000256" key="2">
    <source>
        <dbReference type="SAM" id="SignalP"/>
    </source>
</evidence>
<dbReference type="EMBL" id="CM000643">
    <property type="protein sequence ID" value="EED91279.1"/>
    <property type="molecule type" value="Genomic_DNA"/>
</dbReference>
<proteinExistence type="predicted"/>
<feature type="transmembrane region" description="Helical" evidence="1">
    <location>
        <begin position="170"/>
        <end position="195"/>
    </location>
</feature>
<dbReference type="Proteomes" id="UP000001449">
    <property type="component" value="Chromosome 6"/>
</dbReference>
<feature type="transmembrane region" description="Helical" evidence="1">
    <location>
        <begin position="114"/>
        <end position="134"/>
    </location>
</feature>
<organism evidence="3 4">
    <name type="scientific">Thalassiosira pseudonana</name>
    <name type="common">Marine diatom</name>
    <name type="synonym">Cyclotella nana</name>
    <dbReference type="NCBI Taxonomy" id="35128"/>
    <lineage>
        <taxon>Eukaryota</taxon>
        <taxon>Sar</taxon>
        <taxon>Stramenopiles</taxon>
        <taxon>Ochrophyta</taxon>
        <taxon>Bacillariophyta</taxon>
        <taxon>Coscinodiscophyceae</taxon>
        <taxon>Thalassiosirophycidae</taxon>
        <taxon>Thalassiosirales</taxon>
        <taxon>Thalassiosiraceae</taxon>
        <taxon>Thalassiosira</taxon>
    </lineage>
</organism>
<dbReference type="PaxDb" id="35128-Thaps269151"/>
<keyword evidence="1" id="KW-1133">Transmembrane helix</keyword>
<dbReference type="InParanoid" id="B8C474"/>
<feature type="signal peptide" evidence="2">
    <location>
        <begin position="1"/>
        <end position="20"/>
    </location>
</feature>
<protein>
    <submittedName>
        <fullName evidence="3">Uncharacterized protein</fullName>
    </submittedName>
</protein>